<dbReference type="Gene3D" id="3.40.50.720">
    <property type="entry name" value="NAD(P)-binding Rossmann-like Domain"/>
    <property type="match status" value="1"/>
</dbReference>
<organism evidence="4 5">
    <name type="scientific">Rehmannia glutinosa</name>
    <name type="common">Chinese foxglove</name>
    <dbReference type="NCBI Taxonomy" id="99300"/>
    <lineage>
        <taxon>Eukaryota</taxon>
        <taxon>Viridiplantae</taxon>
        <taxon>Streptophyta</taxon>
        <taxon>Embryophyta</taxon>
        <taxon>Tracheophyta</taxon>
        <taxon>Spermatophyta</taxon>
        <taxon>Magnoliopsida</taxon>
        <taxon>eudicotyledons</taxon>
        <taxon>Gunneridae</taxon>
        <taxon>Pentapetalae</taxon>
        <taxon>asterids</taxon>
        <taxon>lamiids</taxon>
        <taxon>Lamiales</taxon>
        <taxon>Orobanchaceae</taxon>
        <taxon>Rehmannieae</taxon>
        <taxon>Rehmannia</taxon>
    </lineage>
</organism>
<evidence type="ECO:0000256" key="3">
    <source>
        <dbReference type="SAM" id="MobiDB-lite"/>
    </source>
</evidence>
<dbReference type="Proteomes" id="UP001318860">
    <property type="component" value="Unassembled WGS sequence"/>
</dbReference>
<evidence type="ECO:0000313" key="5">
    <source>
        <dbReference type="Proteomes" id="UP001318860"/>
    </source>
</evidence>
<name>A0ABR0U427_REHGL</name>
<comment type="caution">
    <text evidence="4">The sequence shown here is derived from an EMBL/GenBank/DDBJ whole genome shotgun (WGS) entry which is preliminary data.</text>
</comment>
<proteinExistence type="inferred from homology"/>
<gene>
    <name evidence="4" type="ORF">DH2020_049012</name>
</gene>
<dbReference type="InterPro" id="IPR002347">
    <property type="entry name" value="SDR_fam"/>
</dbReference>
<dbReference type="PANTHER" id="PTHR48107:SF16">
    <property type="entry name" value="NADPH-DEPENDENT ALDEHYDE REDUCTASE 1, CHLOROPLASTIC"/>
    <property type="match status" value="1"/>
</dbReference>
<evidence type="ECO:0000313" key="4">
    <source>
        <dbReference type="EMBL" id="KAK6117247.1"/>
    </source>
</evidence>
<sequence length="277" mass="30304">MAMEGNKFPAQKQDSQPGKEHLMNPIPLSINPHYHPANKLQGKVALVTGGDSGIGRAICYCFAKEGATVAFTYVKDQEEQDAHDTLLKIKELKTIDAKDPIAIPTDLGYDENCKMVVDQVARNFGKIDILVNNAAESRIGTIDEITEEQLVRIFRTNIFSYFFMARHALMHMGEGATIINTTSVQAYLGSPSFLEYQSTKGAIVAFTRGLALQLMDRGIRINGVAPGPVWTLVQVVIHDEDKVTSLVVRDANGKAGGSPHEIAPCYVFLASRILPTS</sequence>
<dbReference type="PANTHER" id="PTHR48107">
    <property type="entry name" value="NADPH-DEPENDENT ALDEHYDE REDUCTASE-LIKE PROTEIN, CHLOROPLASTIC-RELATED"/>
    <property type="match status" value="1"/>
</dbReference>
<keyword evidence="5" id="KW-1185">Reference proteome</keyword>
<evidence type="ECO:0000256" key="1">
    <source>
        <dbReference type="ARBA" id="ARBA00006484"/>
    </source>
</evidence>
<dbReference type="PRINTS" id="PR00080">
    <property type="entry name" value="SDRFAMILY"/>
</dbReference>
<protein>
    <submittedName>
        <fullName evidence="4">Uncharacterized protein</fullName>
    </submittedName>
</protein>
<keyword evidence="2" id="KW-0560">Oxidoreductase</keyword>
<dbReference type="PRINTS" id="PR00081">
    <property type="entry name" value="GDHRDH"/>
</dbReference>
<dbReference type="EMBL" id="JABTTQ020003468">
    <property type="protein sequence ID" value="KAK6117247.1"/>
    <property type="molecule type" value="Genomic_DNA"/>
</dbReference>
<accession>A0ABR0U427</accession>
<feature type="region of interest" description="Disordered" evidence="3">
    <location>
        <begin position="1"/>
        <end position="28"/>
    </location>
</feature>
<reference evidence="4 5" key="1">
    <citation type="journal article" date="2021" name="Comput. Struct. Biotechnol. J.">
        <title>De novo genome assembly of the potent medicinal plant Rehmannia glutinosa using nanopore technology.</title>
        <authorList>
            <person name="Ma L."/>
            <person name="Dong C."/>
            <person name="Song C."/>
            <person name="Wang X."/>
            <person name="Zheng X."/>
            <person name="Niu Y."/>
            <person name="Chen S."/>
            <person name="Feng W."/>
        </authorList>
    </citation>
    <scope>NUCLEOTIDE SEQUENCE [LARGE SCALE GENOMIC DNA]</scope>
    <source>
        <strain evidence="4">DH-2019</strain>
    </source>
</reference>
<dbReference type="SUPFAM" id="SSF51735">
    <property type="entry name" value="NAD(P)-binding Rossmann-fold domains"/>
    <property type="match status" value="1"/>
</dbReference>
<comment type="similarity">
    <text evidence="1">Belongs to the short-chain dehydrogenases/reductases (SDR) family.</text>
</comment>
<dbReference type="InterPro" id="IPR036291">
    <property type="entry name" value="NAD(P)-bd_dom_sf"/>
</dbReference>
<evidence type="ECO:0000256" key="2">
    <source>
        <dbReference type="ARBA" id="ARBA00023002"/>
    </source>
</evidence>
<dbReference type="Pfam" id="PF13561">
    <property type="entry name" value="adh_short_C2"/>
    <property type="match status" value="1"/>
</dbReference>